<evidence type="ECO:0000313" key="3">
    <source>
        <dbReference type="Proteomes" id="UP000197666"/>
    </source>
</evidence>
<evidence type="ECO:0000313" key="2">
    <source>
        <dbReference type="EMBL" id="TPR06521.1"/>
    </source>
</evidence>
<comment type="caution">
    <text evidence="2">The sequence shown here is derived from an EMBL/GenBank/DDBJ whole genome shotgun (WGS) entry which is preliminary data.</text>
</comment>
<evidence type="ECO:0000313" key="1">
    <source>
        <dbReference type="EMBL" id="GLA55635.1"/>
    </source>
</evidence>
<dbReference type="Pfam" id="PF12311">
    <property type="entry name" value="DUF3632"/>
    <property type="match status" value="1"/>
</dbReference>
<dbReference type="VEuPathDB" id="FungiDB:M747DRAFT_322408"/>
<dbReference type="EMBL" id="BRPB01000146">
    <property type="protein sequence ID" value="GLA55635.1"/>
    <property type="molecule type" value="Genomic_DNA"/>
</dbReference>
<dbReference type="PANTHER" id="PTHR38797">
    <property type="entry name" value="NUCLEAR PORE COMPLEX PROTEIN NUP85-RELATED"/>
    <property type="match status" value="1"/>
</dbReference>
<dbReference type="InterPro" id="IPR053204">
    <property type="entry name" value="Oxopyrrolidines_Biosynth-assoc"/>
</dbReference>
<dbReference type="PANTHER" id="PTHR38797:SF6">
    <property type="match status" value="1"/>
</dbReference>
<accession>A0A254U9E6</accession>
<reference evidence="2" key="2">
    <citation type="submission" date="2019-02" db="EMBL/GenBank/DDBJ databases">
        <title>FDA dAtabase for Regulatory Grade micrObial Sequences (FDA-ARGOS): Supporting development and validation of Infectious Disease Dx tests.</title>
        <authorList>
            <person name="Kerrigan L."/>
            <person name="Tallon L.J."/>
            <person name="Sadzewicz L."/>
            <person name="Sengamalay N."/>
            <person name="Ott S."/>
            <person name="Godinez A."/>
            <person name="Nagaraj S."/>
            <person name="Vavikolanu K."/>
            <person name="Vyas G."/>
            <person name="Nadendla S."/>
            <person name="Aluvathingal J."/>
            <person name="Sichtig H."/>
        </authorList>
    </citation>
    <scope>NUCLEOTIDE SEQUENCE</scope>
    <source>
        <strain evidence="2">FDAARGOS_311</strain>
    </source>
</reference>
<protein>
    <submittedName>
        <fullName evidence="2">EthD domain family protein</fullName>
    </submittedName>
</protein>
<dbReference type="Proteomes" id="UP001144191">
    <property type="component" value="Unassembled WGS sequence"/>
</dbReference>
<reference evidence="1" key="3">
    <citation type="submission" date="2022-07" db="EMBL/GenBank/DDBJ databases">
        <title>Taxonomy of Aspergillus series Nigri: significant species reduction supported by multi-species coalescent approaches.</title>
        <authorList>
            <person name="Bian C."/>
            <person name="Kusuya Y."/>
            <person name="Sklenar F."/>
            <person name="D'hooge E."/>
            <person name="Yaguchi T."/>
            <person name="Takahashi H."/>
            <person name="Hubka V."/>
        </authorList>
    </citation>
    <scope>NUCLEOTIDE SEQUENCE</scope>
    <source>
        <strain evidence="1">IFM 63604</strain>
    </source>
</reference>
<dbReference type="VEuPathDB" id="FungiDB:ASPNIDRAFT2_1163077"/>
<dbReference type="OrthoDB" id="3350591at2759"/>
<sequence>MTSSSEKSLVRPEFAIIDELIQIPDVSPAEAVQRLLRVREVLHEERQESESPSSIDGNHAWYTISKLVEKAETTPAAQQYKLLDFVALLQRTKVIDPATGEQPTAVDLKLWNELPYLSIYLADFYYFDFKSKYARQIDEDPQREYPPRDLQKWENRNAFMAQLTARANDFCEYMDASLYAFYSCRSAFEQGPLIEEAVRTACIWYIYAGQRVWENCQAQRHFGDDDDPPPRRCMTMEKWSLWKDRLKTAQLEFPRESTQEMIRKALEEIEKAEHGE</sequence>
<name>A0A254U9E6_ASPNG</name>
<reference evidence="3" key="1">
    <citation type="submission" date="2018-10" db="EMBL/GenBank/DDBJ databases">
        <title>FDA dAtabase for Regulatory Grade micrObial Sequences (FDA-ARGOS): Supporting development and validation of Infectious Disease Dx tests.</title>
        <authorList>
            <person name="Kerrigan L."/>
            <person name="Tallon L."/>
            <person name="Sadzewicz L."/>
            <person name="Sengamalay N."/>
            <person name="Ott S."/>
            <person name="Godinez A."/>
            <person name="Nagaraj S."/>
            <person name="Vavikolanu K."/>
            <person name="Nadendla S."/>
            <person name="George J."/>
            <person name="Sichtig H."/>
        </authorList>
    </citation>
    <scope>NUCLEOTIDE SEQUENCE [LARGE SCALE GENOMIC DNA]</scope>
    <source>
        <strain evidence="3">FDAARGOS_311</strain>
    </source>
</reference>
<dbReference type="AlphaFoldDB" id="A0A254U9E6"/>
<dbReference type="VEuPathDB" id="FungiDB:ATCC64974_33110"/>
<dbReference type="InterPro" id="IPR022085">
    <property type="entry name" value="OpdG"/>
</dbReference>
<dbReference type="EMBL" id="NKJJ02000010">
    <property type="protein sequence ID" value="TPR06521.1"/>
    <property type="molecule type" value="Genomic_DNA"/>
</dbReference>
<organism evidence="2 3">
    <name type="scientific">Aspergillus niger</name>
    <dbReference type="NCBI Taxonomy" id="5061"/>
    <lineage>
        <taxon>Eukaryota</taxon>
        <taxon>Fungi</taxon>
        <taxon>Dikarya</taxon>
        <taxon>Ascomycota</taxon>
        <taxon>Pezizomycotina</taxon>
        <taxon>Eurotiomycetes</taxon>
        <taxon>Eurotiomycetidae</taxon>
        <taxon>Eurotiales</taxon>
        <taxon>Aspergillaceae</taxon>
        <taxon>Aspergillus</taxon>
        <taxon>Aspergillus subgen. Circumdati</taxon>
    </lineage>
</organism>
<proteinExistence type="predicted"/>
<gene>
    <name evidence="1" type="ORF">AnigIFM63604_002426</name>
    <name evidence="2" type="ORF">CAN33_0021830</name>
</gene>
<dbReference type="VEuPathDB" id="FungiDB:An12g02060"/>
<dbReference type="Proteomes" id="UP000197666">
    <property type="component" value="Unassembled WGS sequence"/>
</dbReference>